<feature type="transmembrane region" description="Helical" evidence="11">
    <location>
        <begin position="216"/>
        <end position="235"/>
    </location>
</feature>
<reference evidence="14" key="1">
    <citation type="journal article" date="2020" name="Nat. Commun.">
        <title>Genome assembly of wild tea tree DASZ reveals pedigree and selection history of tea varieties.</title>
        <authorList>
            <person name="Zhang W."/>
            <person name="Zhang Y."/>
            <person name="Qiu H."/>
            <person name="Guo Y."/>
            <person name="Wan H."/>
            <person name="Zhang X."/>
            <person name="Scossa F."/>
            <person name="Alseekh S."/>
            <person name="Zhang Q."/>
            <person name="Wang P."/>
            <person name="Xu L."/>
            <person name="Schmidt M.H."/>
            <person name="Jia X."/>
            <person name="Li D."/>
            <person name="Zhu A."/>
            <person name="Guo F."/>
            <person name="Chen W."/>
            <person name="Ni D."/>
            <person name="Usadel B."/>
            <person name="Fernie A.R."/>
            <person name="Wen W."/>
        </authorList>
    </citation>
    <scope>NUCLEOTIDE SEQUENCE [LARGE SCALE GENOMIC DNA]</scope>
    <source>
        <strain evidence="14">cv. G240</strain>
    </source>
</reference>
<evidence type="ECO:0000256" key="2">
    <source>
        <dbReference type="ARBA" id="ARBA00008017"/>
    </source>
</evidence>
<feature type="transmembrane region" description="Helical" evidence="11">
    <location>
        <begin position="134"/>
        <end position="155"/>
    </location>
</feature>
<keyword evidence="8" id="KW-0407">Ion channel</keyword>
<gene>
    <name evidence="13" type="ORF">HYC85_023219</name>
</gene>
<sequence>MEKSISDHVILFMEDQQHNIKNHEPPQPINPTSITEPKTTATPQFTSRTQTLRRLSFSKPKARNVEFNLPPPTRKTTTTTTIPEYSDELEPLNPTNYSTDDSDDDEEEEFEEGEDEMGREKLRKKKKKKVHWKAMVEWALFIIILTCLVCSLTIESVKTHMTWGVEVWRWCLMVMVIFSGRLVSGWVMGFVVFLIERNFMLREKVLYFVYGLRKSFQNCVWLGLVLLSWTFMFNPNVHHKDKMLGKLFKALVAVLIGATIWLIKIVLVKVLASSFHVATYFDRMKESVFHHYILNTLSGPPMDEAAYEAAHNHNNHHLAESKTLPAKLRKGARSLSKSMKRFGSRRVDIEKLRKMSLQSTKSAWSVKRLVNYVRFFGLSTISNTVDGFGSTESEIGSEWEARNCAKRIFKNVAKQGAKYIEEEDLMRFLTRVEIHTIFPLFEGALETGKITKSAFRNWVVRAYLERKALAHSLNDTKTAVHQLHKLASAIVSVIIIVVSLLVTGLATTKVLLFVVTQLVLVGFMFQNSCKTVFESIIFVFVMHPFDIGDRCVIEGVQMVVEEMNILTTVFLRYDMEKIYYPNSVLLTKPISNFYRSPEMIDLIDFTIDVYTSIDSINALKTAIQTYLENKPKHWNPKHLVMVKEIQDMNKMKMCLCVQHTMNHQNYFERNCRVTELILELKKICENLGIKYRLLPQEIHLTQVDAANWRAPLQS</sequence>
<dbReference type="AlphaFoldDB" id="A0A7J7GE02"/>
<keyword evidence="6" id="KW-0406">Ion transport</keyword>
<dbReference type="PIRSF" id="PIRSF017209">
    <property type="entry name" value="Memb_At2g17000_prd"/>
    <property type="match status" value="1"/>
</dbReference>
<evidence type="ECO:0000313" key="13">
    <source>
        <dbReference type="EMBL" id="KAF5938960.1"/>
    </source>
</evidence>
<comment type="similarity">
    <text evidence="2 9">Belongs to the MscS (TC 1.A.23) family.</text>
</comment>
<feature type="compositionally biased region" description="Acidic residues" evidence="10">
    <location>
        <begin position="100"/>
        <end position="117"/>
    </location>
</feature>
<dbReference type="InterPro" id="IPR006685">
    <property type="entry name" value="MscS_channel_2nd"/>
</dbReference>
<organism evidence="13 14">
    <name type="scientific">Camellia sinensis</name>
    <name type="common">Tea plant</name>
    <name type="synonym">Thea sinensis</name>
    <dbReference type="NCBI Taxonomy" id="4442"/>
    <lineage>
        <taxon>Eukaryota</taxon>
        <taxon>Viridiplantae</taxon>
        <taxon>Streptophyta</taxon>
        <taxon>Embryophyta</taxon>
        <taxon>Tracheophyta</taxon>
        <taxon>Spermatophyta</taxon>
        <taxon>Magnoliopsida</taxon>
        <taxon>eudicotyledons</taxon>
        <taxon>Gunneridae</taxon>
        <taxon>Pentapetalae</taxon>
        <taxon>asterids</taxon>
        <taxon>Ericales</taxon>
        <taxon>Theaceae</taxon>
        <taxon>Camellia</taxon>
    </lineage>
</organism>
<evidence type="ECO:0000256" key="8">
    <source>
        <dbReference type="ARBA" id="ARBA00023303"/>
    </source>
</evidence>
<evidence type="ECO:0000256" key="4">
    <source>
        <dbReference type="ARBA" id="ARBA00022692"/>
    </source>
</evidence>
<dbReference type="PANTHER" id="PTHR31618">
    <property type="entry name" value="MECHANOSENSITIVE ION CHANNEL PROTEIN 5"/>
    <property type="match status" value="1"/>
</dbReference>
<reference evidence="13 14" key="2">
    <citation type="submission" date="2020-07" db="EMBL/GenBank/DDBJ databases">
        <title>Genome assembly of wild tea tree DASZ reveals pedigree and selection history of tea varieties.</title>
        <authorList>
            <person name="Zhang W."/>
        </authorList>
    </citation>
    <scope>NUCLEOTIDE SEQUENCE [LARGE SCALE GENOMIC DNA]</scope>
    <source>
        <strain evidence="14">cv. G240</strain>
        <tissue evidence="13">Leaf</tissue>
    </source>
</reference>
<evidence type="ECO:0000256" key="5">
    <source>
        <dbReference type="ARBA" id="ARBA00022989"/>
    </source>
</evidence>
<evidence type="ECO:0000256" key="6">
    <source>
        <dbReference type="ARBA" id="ARBA00023065"/>
    </source>
</evidence>
<feature type="region of interest" description="Disordered" evidence="10">
    <location>
        <begin position="64"/>
        <end position="119"/>
    </location>
</feature>
<evidence type="ECO:0000256" key="9">
    <source>
        <dbReference type="PIRNR" id="PIRNR017209"/>
    </source>
</evidence>
<feature type="transmembrane region" description="Helical" evidence="11">
    <location>
        <begin position="167"/>
        <end position="195"/>
    </location>
</feature>
<dbReference type="EMBL" id="JACBKZ010000011">
    <property type="protein sequence ID" value="KAF5938960.1"/>
    <property type="molecule type" value="Genomic_DNA"/>
</dbReference>
<name>A0A7J7GE02_CAMSI</name>
<dbReference type="GO" id="GO:0005886">
    <property type="term" value="C:plasma membrane"/>
    <property type="evidence" value="ECO:0007669"/>
    <property type="project" value="UniProtKB-UniRule"/>
</dbReference>
<keyword evidence="3" id="KW-0813">Transport</keyword>
<protein>
    <recommendedName>
        <fullName evidence="9">Mechanosensitive ion channel protein</fullName>
    </recommendedName>
</protein>
<feature type="transmembrane region" description="Helical" evidence="11">
    <location>
        <begin position="247"/>
        <end position="267"/>
    </location>
</feature>
<evidence type="ECO:0000259" key="12">
    <source>
        <dbReference type="Pfam" id="PF00924"/>
    </source>
</evidence>
<dbReference type="InterPro" id="IPR010920">
    <property type="entry name" value="LSM_dom_sf"/>
</dbReference>
<comment type="caution">
    <text evidence="13">The sequence shown here is derived from an EMBL/GenBank/DDBJ whole genome shotgun (WGS) entry which is preliminary data.</text>
</comment>
<dbReference type="FunFam" id="2.30.30.60:FF:000003">
    <property type="entry name" value="Predicted mechanosensitive ion channel"/>
    <property type="match status" value="1"/>
</dbReference>
<dbReference type="GO" id="GO:0006820">
    <property type="term" value="P:monoatomic anion transport"/>
    <property type="evidence" value="ECO:0007669"/>
    <property type="project" value="TreeGrafter"/>
</dbReference>
<dbReference type="Pfam" id="PF00924">
    <property type="entry name" value="MS_channel_2nd"/>
    <property type="match status" value="1"/>
</dbReference>
<dbReference type="GO" id="GO:0008381">
    <property type="term" value="F:mechanosensitive monoatomic ion channel activity"/>
    <property type="evidence" value="ECO:0007669"/>
    <property type="project" value="TreeGrafter"/>
</dbReference>
<dbReference type="InterPro" id="IPR016688">
    <property type="entry name" value="MscS-like_plants/fungi"/>
</dbReference>
<feature type="compositionally biased region" description="Polar residues" evidence="10">
    <location>
        <begin position="30"/>
        <end position="46"/>
    </location>
</feature>
<dbReference type="SUPFAM" id="SSF50182">
    <property type="entry name" value="Sm-like ribonucleoproteins"/>
    <property type="match status" value="1"/>
</dbReference>
<keyword evidence="14" id="KW-1185">Reference proteome</keyword>
<accession>A0A7J7GE02</accession>
<feature type="transmembrane region" description="Helical" evidence="11">
    <location>
        <begin position="486"/>
        <end position="504"/>
    </location>
</feature>
<evidence type="ECO:0000256" key="1">
    <source>
        <dbReference type="ARBA" id="ARBA00004141"/>
    </source>
</evidence>
<dbReference type="GO" id="GO:0050982">
    <property type="term" value="P:detection of mechanical stimulus"/>
    <property type="evidence" value="ECO:0007669"/>
    <property type="project" value="UniProtKB-ARBA"/>
</dbReference>
<dbReference type="Proteomes" id="UP000593564">
    <property type="component" value="Unassembled WGS sequence"/>
</dbReference>
<dbReference type="Gene3D" id="2.30.30.60">
    <property type="match status" value="1"/>
</dbReference>
<proteinExistence type="inferred from homology"/>
<dbReference type="PANTHER" id="PTHR31618:SF10">
    <property type="entry name" value="MECHANOSENSITIVE ION CHANNEL PROTEIN 10-LIKE"/>
    <property type="match status" value="1"/>
</dbReference>
<feature type="region of interest" description="Disordered" evidence="10">
    <location>
        <begin position="20"/>
        <end position="46"/>
    </location>
</feature>
<keyword evidence="5 11" id="KW-1133">Transmembrane helix</keyword>
<keyword evidence="7 9" id="KW-0472">Membrane</keyword>
<feature type="compositionally biased region" description="Low complexity" evidence="10">
    <location>
        <begin position="74"/>
        <end position="83"/>
    </location>
</feature>
<keyword evidence="4 11" id="KW-0812">Transmembrane</keyword>
<comment type="subcellular location">
    <subcellularLocation>
        <location evidence="1">Membrane</location>
        <topology evidence="1">Multi-pass membrane protein</topology>
    </subcellularLocation>
</comment>
<evidence type="ECO:0000256" key="11">
    <source>
        <dbReference type="SAM" id="Phobius"/>
    </source>
</evidence>
<feature type="domain" description="Mechanosensitive ion channel MscS" evidence="12">
    <location>
        <begin position="537"/>
        <end position="593"/>
    </location>
</feature>
<evidence type="ECO:0000256" key="7">
    <source>
        <dbReference type="ARBA" id="ARBA00023136"/>
    </source>
</evidence>
<evidence type="ECO:0000256" key="10">
    <source>
        <dbReference type="SAM" id="MobiDB-lite"/>
    </source>
</evidence>
<dbReference type="InterPro" id="IPR023408">
    <property type="entry name" value="MscS_beta-dom_sf"/>
</dbReference>
<evidence type="ECO:0000256" key="3">
    <source>
        <dbReference type="ARBA" id="ARBA00022448"/>
    </source>
</evidence>
<evidence type="ECO:0000313" key="14">
    <source>
        <dbReference type="Proteomes" id="UP000593564"/>
    </source>
</evidence>